<dbReference type="eggNOG" id="COG2217">
    <property type="taxonomic scope" value="Bacteria"/>
</dbReference>
<dbReference type="CDD" id="cd02079">
    <property type="entry name" value="P-type_ATPase_HM"/>
    <property type="match status" value="1"/>
</dbReference>
<dbReference type="CDD" id="cd00371">
    <property type="entry name" value="HMA"/>
    <property type="match status" value="1"/>
</dbReference>
<dbReference type="AlphaFoldDB" id="N6WQ56"/>
<feature type="transmembrane region" description="Helical" evidence="15">
    <location>
        <begin position="459"/>
        <end position="482"/>
    </location>
</feature>
<keyword evidence="6 15" id="KW-0812">Transmembrane</keyword>
<dbReference type="HOGENOM" id="CLU_001771_0_3_6"/>
<dbReference type="Pfam" id="PF00122">
    <property type="entry name" value="E1-E2_ATPase"/>
    <property type="match status" value="1"/>
</dbReference>
<keyword evidence="11" id="KW-1278">Translocase</keyword>
<comment type="subcellular location">
    <subcellularLocation>
        <location evidence="1">Cell membrane</location>
        <topology evidence="1">Multi-pass membrane protein</topology>
    </subcellularLocation>
</comment>
<dbReference type="Gene3D" id="3.40.1110.10">
    <property type="entry name" value="Calcium-transporting ATPase, cytoplasmic domain N"/>
    <property type="match status" value="1"/>
</dbReference>
<keyword evidence="3" id="KW-0813">Transport</keyword>
<feature type="transmembrane region" description="Helical" evidence="15">
    <location>
        <begin position="760"/>
        <end position="776"/>
    </location>
</feature>
<dbReference type="PATRIC" id="fig|626887.3.peg.3987"/>
<dbReference type="STRING" id="626887.J057_19935"/>
<dbReference type="SUPFAM" id="SSF81665">
    <property type="entry name" value="Calcium ATPase, transmembrane domain M"/>
    <property type="match status" value="1"/>
</dbReference>
<keyword evidence="18" id="KW-1185">Reference proteome</keyword>
<dbReference type="SUPFAM" id="SSF55008">
    <property type="entry name" value="HMA, heavy metal-associated domain"/>
    <property type="match status" value="1"/>
</dbReference>
<evidence type="ECO:0000256" key="2">
    <source>
        <dbReference type="ARBA" id="ARBA00006024"/>
    </source>
</evidence>
<sequence>MAAEPCFHCGEPVIGERRVTLDVDGTTQSFCCQGCRAVCQLILDENLDGFYQHRTAKPATPRTIDEREREQLRLYDHPLVQETFVAELEATENTPILKEAQLLVDGITCAACIWLLEHHLAQKEGVEQFSVNHSTRRARLIWNPGKTRLSQLLLAIQELGYAARPFEPDQAEAALQRERRTALIRLCLAGVGTMQSMMLAVPLYFGLISGVTDEFIQFFRWVSLIVATPVVFYSARPFFANAFRDLHSRHFTMDVPVALAIGLAYAASAWVTVTGGEEVYFESVCMFTFFLSLGRYIEMQARYRAGLTGAAMSSMTPAIATRRQSDRLEVVPVHQLQAGDIVEVKPGEVIPVDGVIDSGESTLNEAALTGEYLPEQRGPGAAAHAGSINGESPLSIRVERTGSRTRLSSILRILDRVQAEKPPVGRMADRVAGVFVSRILLIAPLVWIGWWLAGSDRAFDIALSVLVVTCPCALSLATPTAITSATMKLRRIGFLPTRGHTLESLNKIDTVVFDKTGTLTEGRLSLVGTEIYGDISEDVCLALAGGLEQYSEHPISQVFRSKASHQYPVSGVTNHLAGGLTGIYRGEKLVIGHADFIREQTSLADLSRSDAGLAVFLATDSRLLARFCLDDAPRPDALETVRGLQALGMHTVLLSGDRSGHVQRIGELLGIDDIRGQATPEDKLAYLRELEHRGRHVMMVGDGLNDLPVMAGAEVSVALGSAADLTQLRADAILLNGQLSRLMVALDTGQKARRVIRQNMGWALLYNLCALPLAAAGLVPPWAAALGMSLSSLVVVLNAMRLGKAKEAGSYLLQPIGLEPMPRPDTVS</sequence>
<dbReference type="InterPro" id="IPR036163">
    <property type="entry name" value="HMA_dom_sf"/>
</dbReference>
<feature type="transmembrane region" description="Helical" evidence="15">
    <location>
        <begin position="183"/>
        <end position="206"/>
    </location>
</feature>
<keyword evidence="4 15" id="KW-1003">Cell membrane</keyword>
<dbReference type="NCBIfam" id="TIGR01494">
    <property type="entry name" value="ATPase_P-type"/>
    <property type="match status" value="1"/>
</dbReference>
<feature type="transmembrane region" description="Helical" evidence="15">
    <location>
        <begin position="218"/>
        <end position="239"/>
    </location>
</feature>
<feature type="transmembrane region" description="Helical" evidence="15">
    <location>
        <begin position="431"/>
        <end position="453"/>
    </location>
</feature>
<dbReference type="NCBIfam" id="TIGR01512">
    <property type="entry name" value="ATPase-IB2_Cd"/>
    <property type="match status" value="1"/>
</dbReference>
<evidence type="ECO:0000256" key="9">
    <source>
        <dbReference type="ARBA" id="ARBA00022840"/>
    </source>
</evidence>
<dbReference type="SUPFAM" id="SSF56784">
    <property type="entry name" value="HAD-like"/>
    <property type="match status" value="1"/>
</dbReference>
<dbReference type="PROSITE" id="PS01229">
    <property type="entry name" value="COF_2"/>
    <property type="match status" value="1"/>
</dbReference>
<dbReference type="InterPro" id="IPR023298">
    <property type="entry name" value="ATPase_P-typ_TM_dom_sf"/>
</dbReference>
<dbReference type="Proteomes" id="UP000013165">
    <property type="component" value="Unassembled WGS sequence"/>
</dbReference>
<dbReference type="PRINTS" id="PR00943">
    <property type="entry name" value="CUATPASE"/>
</dbReference>
<dbReference type="Pfam" id="PF00403">
    <property type="entry name" value="HMA"/>
    <property type="match status" value="1"/>
</dbReference>
<dbReference type="Pfam" id="PF00702">
    <property type="entry name" value="Hydrolase"/>
    <property type="match status" value="1"/>
</dbReference>
<dbReference type="EC" id="3.6.3.3" evidence="17"/>
<keyword evidence="7 15" id="KW-0479">Metal-binding</keyword>
<evidence type="ECO:0000256" key="7">
    <source>
        <dbReference type="ARBA" id="ARBA00022723"/>
    </source>
</evidence>
<dbReference type="InterPro" id="IPR001757">
    <property type="entry name" value="P_typ_ATPase"/>
</dbReference>
<keyword evidence="5" id="KW-0597">Phosphoprotein</keyword>
<dbReference type="SUPFAM" id="SSF81653">
    <property type="entry name" value="Calcium ATPase, transduction domain A"/>
    <property type="match status" value="1"/>
</dbReference>
<comment type="caution">
    <text evidence="17">The sequence shown here is derived from an EMBL/GenBank/DDBJ whole genome shotgun (WGS) entry which is preliminary data.</text>
</comment>
<dbReference type="OrthoDB" id="9814270at2"/>
<dbReference type="InterPro" id="IPR023299">
    <property type="entry name" value="ATPase_P-typ_cyto_dom_N"/>
</dbReference>
<evidence type="ECO:0000256" key="11">
    <source>
        <dbReference type="ARBA" id="ARBA00022967"/>
    </source>
</evidence>
<keyword evidence="9 15" id="KW-0067">ATP-binding</keyword>
<dbReference type="PROSITE" id="PS00154">
    <property type="entry name" value="ATPASE_E1_E2"/>
    <property type="match status" value="1"/>
</dbReference>
<evidence type="ECO:0000256" key="15">
    <source>
        <dbReference type="RuleBase" id="RU362081"/>
    </source>
</evidence>
<dbReference type="PROSITE" id="PS50846">
    <property type="entry name" value="HMA_2"/>
    <property type="match status" value="1"/>
</dbReference>
<evidence type="ECO:0000256" key="14">
    <source>
        <dbReference type="ARBA" id="ARBA00023136"/>
    </source>
</evidence>
<dbReference type="GO" id="GO:0005524">
    <property type="term" value="F:ATP binding"/>
    <property type="evidence" value="ECO:0007669"/>
    <property type="project" value="UniProtKB-UniRule"/>
</dbReference>
<dbReference type="InterPro" id="IPR006121">
    <property type="entry name" value="HMA_dom"/>
</dbReference>
<protein>
    <submittedName>
        <fullName evidence="17">Cadmium-translocating P-type ATPase</fullName>
        <ecNumber evidence="17">3.6.3.3</ecNumber>
    </submittedName>
</protein>
<evidence type="ECO:0000313" key="18">
    <source>
        <dbReference type="Proteomes" id="UP000013165"/>
    </source>
</evidence>
<gene>
    <name evidence="17" type="primary">cadA</name>
    <name evidence="17" type="ORF">J057_19935</name>
</gene>
<dbReference type="PANTHER" id="PTHR43520:SF5">
    <property type="entry name" value="CATION-TRANSPORTING P-TYPE ATPASE-RELATED"/>
    <property type="match status" value="1"/>
</dbReference>
<dbReference type="RefSeq" id="WP_004581922.1">
    <property type="nucleotide sequence ID" value="NZ_AP028878.1"/>
</dbReference>
<feature type="transmembrane region" description="Helical" evidence="15">
    <location>
        <begin position="279"/>
        <end position="297"/>
    </location>
</feature>
<dbReference type="NCBIfam" id="TIGR01525">
    <property type="entry name" value="ATPase-IB_hvy"/>
    <property type="match status" value="1"/>
</dbReference>
<evidence type="ECO:0000256" key="3">
    <source>
        <dbReference type="ARBA" id="ARBA00022448"/>
    </source>
</evidence>
<dbReference type="GO" id="GO:0055070">
    <property type="term" value="P:copper ion homeostasis"/>
    <property type="evidence" value="ECO:0007669"/>
    <property type="project" value="TreeGrafter"/>
</dbReference>
<accession>N6WQ56</accession>
<evidence type="ECO:0000256" key="5">
    <source>
        <dbReference type="ARBA" id="ARBA00022553"/>
    </source>
</evidence>
<dbReference type="Pfam" id="PF12156">
    <property type="entry name" value="ATPase-cat_bd"/>
    <property type="match status" value="1"/>
</dbReference>
<organism evidence="17 18">
    <name type="scientific">Marinobacter nanhaiticus D15-8W</name>
    <dbReference type="NCBI Taxonomy" id="626887"/>
    <lineage>
        <taxon>Bacteria</taxon>
        <taxon>Pseudomonadati</taxon>
        <taxon>Pseudomonadota</taxon>
        <taxon>Gammaproteobacteria</taxon>
        <taxon>Pseudomonadales</taxon>
        <taxon>Marinobacteraceae</taxon>
        <taxon>Marinobacter</taxon>
    </lineage>
</organism>
<evidence type="ECO:0000256" key="1">
    <source>
        <dbReference type="ARBA" id="ARBA00004651"/>
    </source>
</evidence>
<dbReference type="NCBIfam" id="TIGR01511">
    <property type="entry name" value="ATPase-IB1_Cu"/>
    <property type="match status" value="1"/>
</dbReference>
<proteinExistence type="inferred from homology"/>
<evidence type="ECO:0000256" key="13">
    <source>
        <dbReference type="ARBA" id="ARBA00023065"/>
    </source>
</evidence>
<evidence type="ECO:0000313" key="17">
    <source>
        <dbReference type="EMBL" id="ENO13701.1"/>
    </source>
</evidence>
<evidence type="ECO:0000256" key="10">
    <source>
        <dbReference type="ARBA" id="ARBA00022842"/>
    </source>
</evidence>
<dbReference type="GO" id="GO:0016887">
    <property type="term" value="F:ATP hydrolysis activity"/>
    <property type="evidence" value="ECO:0007669"/>
    <property type="project" value="InterPro"/>
</dbReference>
<dbReference type="PRINTS" id="PR00119">
    <property type="entry name" value="CATATPASE"/>
</dbReference>
<feature type="transmembrane region" description="Helical" evidence="15">
    <location>
        <begin position="251"/>
        <end position="273"/>
    </location>
</feature>
<reference evidence="17 18" key="1">
    <citation type="journal article" date="2013" name="Genome Announc.">
        <title>Genome Sequence of the Polycyclic Aromatic Hydrocarbon-Degrading Bacterium Strain Marinobacter nanhaiticus D15-8WT.</title>
        <authorList>
            <person name="Cui Z."/>
            <person name="Gao W."/>
            <person name="Li Q."/>
            <person name="Xu G."/>
            <person name="Zheng L."/>
        </authorList>
    </citation>
    <scope>NUCLEOTIDE SEQUENCE [LARGE SCALE GENOMIC DNA]</scope>
    <source>
        <strain evidence="17 18">D15-8W</strain>
    </source>
</reference>
<dbReference type="GO" id="GO:0043682">
    <property type="term" value="F:P-type divalent copper transporter activity"/>
    <property type="evidence" value="ECO:0007669"/>
    <property type="project" value="TreeGrafter"/>
</dbReference>
<keyword evidence="13" id="KW-0406">Ion transport</keyword>
<dbReference type="Gene3D" id="3.30.70.100">
    <property type="match status" value="1"/>
</dbReference>
<feature type="domain" description="HMA" evidence="16">
    <location>
        <begin position="98"/>
        <end position="164"/>
    </location>
</feature>
<dbReference type="InterPro" id="IPR021993">
    <property type="entry name" value="ATPase-cat-bd"/>
</dbReference>
<keyword evidence="17" id="KW-0378">Hydrolase</keyword>
<keyword evidence="12 15" id="KW-1133">Transmembrane helix</keyword>
<dbReference type="InterPro" id="IPR023214">
    <property type="entry name" value="HAD_sf"/>
</dbReference>
<keyword evidence="10" id="KW-0460">Magnesium</keyword>
<dbReference type="SUPFAM" id="SSF81660">
    <property type="entry name" value="Metal cation-transporting ATPase, ATP-binding domain N"/>
    <property type="match status" value="1"/>
</dbReference>
<dbReference type="InterPro" id="IPR018303">
    <property type="entry name" value="ATPase_P-typ_P_site"/>
</dbReference>
<dbReference type="GO" id="GO:0005886">
    <property type="term" value="C:plasma membrane"/>
    <property type="evidence" value="ECO:0007669"/>
    <property type="project" value="UniProtKB-SubCell"/>
</dbReference>
<evidence type="ECO:0000256" key="12">
    <source>
        <dbReference type="ARBA" id="ARBA00022989"/>
    </source>
</evidence>
<dbReference type="InterPro" id="IPR027256">
    <property type="entry name" value="P-typ_ATPase_IB"/>
</dbReference>
<evidence type="ECO:0000259" key="16">
    <source>
        <dbReference type="PROSITE" id="PS50846"/>
    </source>
</evidence>
<dbReference type="Gene3D" id="2.70.150.10">
    <property type="entry name" value="Calcium-transporting ATPase, cytoplasmic transduction domain A"/>
    <property type="match status" value="1"/>
</dbReference>
<keyword evidence="8 15" id="KW-0547">Nucleotide-binding</keyword>
<evidence type="ECO:0000256" key="8">
    <source>
        <dbReference type="ARBA" id="ARBA00022741"/>
    </source>
</evidence>
<dbReference type="PANTHER" id="PTHR43520">
    <property type="entry name" value="ATP7, ISOFORM B"/>
    <property type="match status" value="1"/>
</dbReference>
<dbReference type="EMBL" id="APLQ01000014">
    <property type="protein sequence ID" value="ENO13701.1"/>
    <property type="molecule type" value="Genomic_DNA"/>
</dbReference>
<dbReference type="InterPro" id="IPR036412">
    <property type="entry name" value="HAD-like_sf"/>
</dbReference>
<evidence type="ECO:0000256" key="4">
    <source>
        <dbReference type="ARBA" id="ARBA00022475"/>
    </source>
</evidence>
<dbReference type="InterPro" id="IPR059000">
    <property type="entry name" value="ATPase_P-type_domA"/>
</dbReference>
<evidence type="ECO:0000256" key="6">
    <source>
        <dbReference type="ARBA" id="ARBA00022692"/>
    </source>
</evidence>
<dbReference type="GO" id="GO:0005507">
    <property type="term" value="F:copper ion binding"/>
    <property type="evidence" value="ECO:0007669"/>
    <property type="project" value="TreeGrafter"/>
</dbReference>
<dbReference type="InterPro" id="IPR008250">
    <property type="entry name" value="ATPase_P-typ_transduc_dom_A_sf"/>
</dbReference>
<name>N6WQ56_9GAMM</name>
<keyword evidence="14 15" id="KW-0472">Membrane</keyword>
<comment type="similarity">
    <text evidence="2 15">Belongs to the cation transport ATPase (P-type) (TC 3.A.3) family. Type IB subfamily.</text>
</comment>
<dbReference type="Gene3D" id="3.40.50.1000">
    <property type="entry name" value="HAD superfamily/HAD-like"/>
    <property type="match status" value="1"/>
</dbReference>